<evidence type="ECO:0000256" key="5">
    <source>
        <dbReference type="ARBA" id="ARBA00022692"/>
    </source>
</evidence>
<comment type="similarity">
    <text evidence="8">Belongs to the binding-protein-dependent transport system permease family.</text>
</comment>
<evidence type="ECO:0000256" key="4">
    <source>
        <dbReference type="ARBA" id="ARBA00022519"/>
    </source>
</evidence>
<dbReference type="AlphaFoldDB" id="A0A7X2S6B8"/>
<feature type="transmembrane region" description="Helical" evidence="8">
    <location>
        <begin position="92"/>
        <end position="114"/>
    </location>
</feature>
<dbReference type="InterPro" id="IPR000515">
    <property type="entry name" value="MetI-like"/>
</dbReference>
<dbReference type="PANTHER" id="PTHR43357:SF4">
    <property type="entry name" value="INNER MEMBRANE ABC TRANSPORTER PERMEASE PROTEIN YDCV"/>
    <property type="match status" value="1"/>
</dbReference>
<evidence type="ECO:0000256" key="3">
    <source>
        <dbReference type="ARBA" id="ARBA00022475"/>
    </source>
</evidence>
<feature type="transmembrane region" description="Helical" evidence="8">
    <location>
        <begin position="126"/>
        <end position="151"/>
    </location>
</feature>
<evidence type="ECO:0000256" key="1">
    <source>
        <dbReference type="ARBA" id="ARBA00004429"/>
    </source>
</evidence>
<keyword evidence="7 8" id="KW-0472">Membrane</keyword>
<protein>
    <submittedName>
        <fullName evidence="10">ABC transporter permease subunit</fullName>
    </submittedName>
</protein>
<feature type="transmembrane region" description="Helical" evidence="8">
    <location>
        <begin position="6"/>
        <end position="21"/>
    </location>
</feature>
<dbReference type="PANTHER" id="PTHR43357">
    <property type="entry name" value="INNER MEMBRANE ABC TRANSPORTER PERMEASE PROTEIN YDCV"/>
    <property type="match status" value="1"/>
</dbReference>
<comment type="caution">
    <text evidence="10">The sequence shown here is derived from an EMBL/GenBank/DDBJ whole genome shotgun (WGS) entry which is preliminary data.</text>
</comment>
<keyword evidence="11" id="KW-1185">Reference proteome</keyword>
<feature type="domain" description="ABC transmembrane type-1" evidence="9">
    <location>
        <begin position="92"/>
        <end position="280"/>
    </location>
</feature>
<accession>A0A7X2S6B8</accession>
<dbReference type="Proteomes" id="UP000434639">
    <property type="component" value="Unassembled WGS sequence"/>
</dbReference>
<dbReference type="EMBL" id="WMIB01000014">
    <property type="protein sequence ID" value="MTH54469.1"/>
    <property type="molecule type" value="Genomic_DNA"/>
</dbReference>
<gene>
    <name evidence="10" type="ORF">GKZ89_13780</name>
</gene>
<feature type="transmembrane region" description="Helical" evidence="8">
    <location>
        <begin position="222"/>
        <end position="251"/>
    </location>
</feature>
<dbReference type="GO" id="GO:0055085">
    <property type="term" value="P:transmembrane transport"/>
    <property type="evidence" value="ECO:0007669"/>
    <property type="project" value="InterPro"/>
</dbReference>
<keyword evidence="4" id="KW-0997">Cell inner membrane</keyword>
<reference evidence="10 11" key="1">
    <citation type="journal article" date="2017" name="Int. J. Syst. Evol. Microbiol.">
        <title>Bacillus mangrovi sp. nov., isolated from a sediment sample from a mangrove forest.</title>
        <authorList>
            <person name="Gupta V."/>
            <person name="Singh P.K."/>
            <person name="Korpole S."/>
            <person name="Tanuku N.R.S."/>
            <person name="Pinnaka A.K."/>
        </authorList>
    </citation>
    <scope>NUCLEOTIDE SEQUENCE [LARGE SCALE GENOMIC DNA]</scope>
    <source>
        <strain evidence="10 11">KCTC 33872</strain>
    </source>
</reference>
<dbReference type="OrthoDB" id="9782004at2"/>
<name>A0A7X2S6B8_9BACI</name>
<evidence type="ECO:0000259" key="9">
    <source>
        <dbReference type="PROSITE" id="PS50928"/>
    </source>
</evidence>
<dbReference type="GO" id="GO:0005886">
    <property type="term" value="C:plasma membrane"/>
    <property type="evidence" value="ECO:0007669"/>
    <property type="project" value="UniProtKB-SubCell"/>
</dbReference>
<dbReference type="Pfam" id="PF00528">
    <property type="entry name" value="BPD_transp_1"/>
    <property type="match status" value="1"/>
</dbReference>
<dbReference type="InterPro" id="IPR035906">
    <property type="entry name" value="MetI-like_sf"/>
</dbReference>
<dbReference type="CDD" id="cd06261">
    <property type="entry name" value="TM_PBP2"/>
    <property type="match status" value="1"/>
</dbReference>
<dbReference type="PROSITE" id="PS50928">
    <property type="entry name" value="ABC_TM1"/>
    <property type="match status" value="1"/>
</dbReference>
<keyword evidence="6 8" id="KW-1133">Transmembrane helix</keyword>
<sequence>MLSVSVLILLLTVIFYLLRRNRGSGSFLEGVPYRKKGSMPILILYLGLVFLPIAALAAASVLKQGGSSLLQAEWTWRAWQVLFEDPLLVQSIQTSAGIGISVVLLNFFIGIPAARQLAFKSFKGKVLIETVLLAPILIPSLLIAMGLHITLIRLGLANEWSGVILIQLLPTLPYTIKMLRSGYERMGQSFELQAETLGASGWHIFRSIHVPLLLSSLRASAFLVFVISLGQYALTSLIGGGTVLTLALVYFPYFEQADTAVMAAFSFLFALIPLGAWLLFELLFRLTAVYKGR</sequence>
<feature type="transmembrane region" description="Helical" evidence="8">
    <location>
        <begin position="263"/>
        <end position="284"/>
    </location>
</feature>
<keyword evidence="3" id="KW-1003">Cell membrane</keyword>
<organism evidence="10 11">
    <name type="scientific">Metabacillus mangrovi</name>
    <dbReference type="NCBI Taxonomy" id="1491830"/>
    <lineage>
        <taxon>Bacteria</taxon>
        <taxon>Bacillati</taxon>
        <taxon>Bacillota</taxon>
        <taxon>Bacilli</taxon>
        <taxon>Bacillales</taxon>
        <taxon>Bacillaceae</taxon>
        <taxon>Metabacillus</taxon>
    </lineage>
</organism>
<evidence type="ECO:0000256" key="8">
    <source>
        <dbReference type="RuleBase" id="RU363032"/>
    </source>
</evidence>
<keyword evidence="2 8" id="KW-0813">Transport</keyword>
<feature type="transmembrane region" description="Helical" evidence="8">
    <location>
        <begin position="42"/>
        <end position="62"/>
    </location>
</feature>
<evidence type="ECO:0000256" key="6">
    <source>
        <dbReference type="ARBA" id="ARBA00022989"/>
    </source>
</evidence>
<comment type="subcellular location">
    <subcellularLocation>
        <location evidence="1">Cell inner membrane</location>
        <topology evidence="1">Multi-pass membrane protein</topology>
    </subcellularLocation>
    <subcellularLocation>
        <location evidence="8">Cell membrane</location>
        <topology evidence="8">Multi-pass membrane protein</topology>
    </subcellularLocation>
</comment>
<evidence type="ECO:0000256" key="2">
    <source>
        <dbReference type="ARBA" id="ARBA00022448"/>
    </source>
</evidence>
<evidence type="ECO:0000313" key="10">
    <source>
        <dbReference type="EMBL" id="MTH54469.1"/>
    </source>
</evidence>
<proteinExistence type="inferred from homology"/>
<dbReference type="Gene3D" id="1.10.3720.10">
    <property type="entry name" value="MetI-like"/>
    <property type="match status" value="1"/>
</dbReference>
<evidence type="ECO:0000256" key="7">
    <source>
        <dbReference type="ARBA" id="ARBA00023136"/>
    </source>
</evidence>
<keyword evidence="5 8" id="KW-0812">Transmembrane</keyword>
<dbReference type="SUPFAM" id="SSF161098">
    <property type="entry name" value="MetI-like"/>
    <property type="match status" value="1"/>
</dbReference>
<evidence type="ECO:0000313" key="11">
    <source>
        <dbReference type="Proteomes" id="UP000434639"/>
    </source>
</evidence>